<dbReference type="SUPFAM" id="SSF48317">
    <property type="entry name" value="Acid phosphatase/Vanadium-dependent haloperoxidase"/>
    <property type="match status" value="1"/>
</dbReference>
<gene>
    <name evidence="3" type="ORF">BG61_20095</name>
</gene>
<dbReference type="InterPro" id="IPR036938">
    <property type="entry name" value="PAP2/HPO_sf"/>
</dbReference>
<evidence type="ECO:0000313" key="4">
    <source>
        <dbReference type="Proteomes" id="UP000027466"/>
    </source>
</evidence>
<dbReference type="EMBL" id="JFHC01000030">
    <property type="protein sequence ID" value="KDR41198.1"/>
    <property type="molecule type" value="Genomic_DNA"/>
</dbReference>
<evidence type="ECO:0000313" key="3">
    <source>
        <dbReference type="EMBL" id="KDR41198.1"/>
    </source>
</evidence>
<feature type="transmembrane region" description="Helical" evidence="1">
    <location>
        <begin position="44"/>
        <end position="65"/>
    </location>
</feature>
<organism evidence="3 4">
    <name type="scientific">Caballeronia glathei</name>
    <dbReference type="NCBI Taxonomy" id="60547"/>
    <lineage>
        <taxon>Bacteria</taxon>
        <taxon>Pseudomonadati</taxon>
        <taxon>Pseudomonadota</taxon>
        <taxon>Betaproteobacteria</taxon>
        <taxon>Burkholderiales</taxon>
        <taxon>Burkholderiaceae</taxon>
        <taxon>Caballeronia</taxon>
    </lineage>
</organism>
<feature type="transmembrane region" description="Helical" evidence="1">
    <location>
        <begin position="6"/>
        <end position="32"/>
    </location>
</feature>
<dbReference type="Pfam" id="PF01569">
    <property type="entry name" value="PAP2"/>
    <property type="match status" value="1"/>
</dbReference>
<feature type="domain" description="Phosphatidic acid phosphatase type 2/haloperoxidase" evidence="2">
    <location>
        <begin position="26"/>
        <end position="148"/>
    </location>
</feature>
<dbReference type="InterPro" id="IPR000326">
    <property type="entry name" value="PAP2/HPO"/>
</dbReference>
<name>A0A069PKI1_9BURK</name>
<proteinExistence type="predicted"/>
<feature type="transmembrane region" description="Helical" evidence="1">
    <location>
        <begin position="109"/>
        <end position="127"/>
    </location>
</feature>
<dbReference type="CDD" id="cd01610">
    <property type="entry name" value="PAP2_like"/>
    <property type="match status" value="1"/>
</dbReference>
<accession>A0A069PKI1</accession>
<sequence>MPDFPLSLWLSITALGSVGVMIPLALAAAAWLAFGYPWRYACSWLALLAAASGAVCLTKIAFLGWGIGLRDWDFTGISGHAMVATAVLPVALFVALLPARSAIRASGVLLGLVAGVVVGVSRIVLNAHSISEVVAGCGLGAIVALLFARLAWQAEAGKLSATPVAASLALVAITLHGIPVPTQHWITEIALHLSGHERPYVRARWKAERHYTPTRRTDAPLTHPAIV</sequence>
<keyword evidence="1" id="KW-1133">Transmembrane helix</keyword>
<evidence type="ECO:0000259" key="2">
    <source>
        <dbReference type="SMART" id="SM00014"/>
    </source>
</evidence>
<dbReference type="RefSeq" id="WP_035931305.1">
    <property type="nucleotide sequence ID" value="NZ_CADFFX010000005.1"/>
</dbReference>
<dbReference type="STRING" id="60547.GCA_000751215_02895"/>
<keyword evidence="4" id="KW-1185">Reference proteome</keyword>
<feature type="transmembrane region" description="Helical" evidence="1">
    <location>
        <begin position="133"/>
        <end position="152"/>
    </location>
</feature>
<keyword evidence="1" id="KW-0472">Membrane</keyword>
<feature type="transmembrane region" description="Helical" evidence="1">
    <location>
        <begin position="77"/>
        <end position="97"/>
    </location>
</feature>
<dbReference type="AlphaFoldDB" id="A0A069PKI1"/>
<dbReference type="SMART" id="SM00014">
    <property type="entry name" value="acidPPc"/>
    <property type="match status" value="1"/>
</dbReference>
<protein>
    <submittedName>
        <fullName evidence="3">Phosphoesterase</fullName>
    </submittedName>
</protein>
<feature type="transmembrane region" description="Helical" evidence="1">
    <location>
        <begin position="159"/>
        <end position="178"/>
    </location>
</feature>
<keyword evidence="1" id="KW-0812">Transmembrane</keyword>
<reference evidence="3 4" key="1">
    <citation type="submission" date="2014-03" db="EMBL/GenBank/DDBJ databases">
        <title>Draft Genome Sequences of Four Burkholderia Strains.</title>
        <authorList>
            <person name="Liu X.Y."/>
            <person name="Li C.X."/>
            <person name="Xu J.H."/>
        </authorList>
    </citation>
    <scope>NUCLEOTIDE SEQUENCE [LARGE SCALE GENOMIC DNA]</scope>
    <source>
        <strain evidence="3 4">DSM 50014</strain>
    </source>
</reference>
<dbReference type="Gene3D" id="1.20.144.10">
    <property type="entry name" value="Phosphatidic acid phosphatase type 2/haloperoxidase"/>
    <property type="match status" value="1"/>
</dbReference>
<dbReference type="Proteomes" id="UP000027466">
    <property type="component" value="Unassembled WGS sequence"/>
</dbReference>
<comment type="caution">
    <text evidence="3">The sequence shown here is derived from an EMBL/GenBank/DDBJ whole genome shotgun (WGS) entry which is preliminary data.</text>
</comment>
<evidence type="ECO:0000256" key="1">
    <source>
        <dbReference type="SAM" id="Phobius"/>
    </source>
</evidence>